<sequence length="633" mass="69651">MLPAIRTVGFMFLWITAVCSRSHQENEEPDQAVFVELHSSKRACSRDRHKHACCTHGNSVYLFGGRETNVQNDFWRYNVVSNEWHELDCNTDGAPEELEEHTMEAHQGVLYVFGGMLDSAYSDGKTPLWMYAIGKRYSAGDRGFSEAILYKALIFLSSLPDTEEWVHWQRTANNAGRPVPINRKGHSAVIWDSAMHVYGGYIDMKGSSQEFWTFHFDSQEWSLPAPSSCDAGPGPRHGHSATVYKSAMFLYGGLMGLREQSDFWKWNFCSQSWACIKTLSGPSKLIGHSAVVYNDCMLLFGGGETQNFPKNILWKFNFTSLSWEKLGTSTGTTPPSKIYHCCAGLGPSFQPQSSRDCLPQGSPTSHERNCPKYRPFKNRCSPASNCVAPKCPQEGIEMQTFFIQSDREPQGGREKDALLHSPVRMESCIADRIACEGPPPQDSFISYLEAEDSMAACLPDSLLVIRPPLPFGKTLSDATGDLPFQMQMTLSDVQKHGRRADSPGGNAMTLSDVQKHGRRTDSPGGNAMTLSDVQKHGRRADSPGGNAMTLSDVQMHGRRADSPGGNAMTLSDVQKHGRRADSPGGNAMTLSDVQMHGRRADSPGGNAMTLSDVQKHGRKADSAGVDAASSQCI</sequence>
<protein>
    <submittedName>
        <fullName evidence="5">Uncharacterized protein</fullName>
    </submittedName>
</protein>
<evidence type="ECO:0000256" key="3">
    <source>
        <dbReference type="SAM" id="MobiDB-lite"/>
    </source>
</evidence>
<keyword evidence="1" id="KW-0880">Kelch repeat</keyword>
<reference evidence="5 6" key="1">
    <citation type="submission" date="2021-05" db="EMBL/GenBank/DDBJ databases">
        <authorList>
            <person name="Zahm M."/>
            <person name="Klopp C."/>
            <person name="Cabau C."/>
            <person name="Kuhl H."/>
            <person name="Suciu R."/>
            <person name="Ciorpac M."/>
            <person name="Holostenco D."/>
            <person name="Gessner J."/>
            <person name="Wuertz S."/>
            <person name="Hohne C."/>
            <person name="Stock M."/>
            <person name="Gislard M."/>
            <person name="Lluch J."/>
            <person name="Milhes M."/>
            <person name="Lampietro C."/>
            <person name="Lopez Roques C."/>
            <person name="Donnadieu C."/>
            <person name="Du K."/>
            <person name="Schartl M."/>
            <person name="Guiguen Y."/>
        </authorList>
    </citation>
    <scope>NUCLEOTIDE SEQUENCE [LARGE SCALE GENOMIC DNA]</scope>
    <source>
        <strain evidence="5">Hh-F2</strain>
        <tissue evidence="5">Blood</tissue>
    </source>
</reference>
<evidence type="ECO:0000256" key="2">
    <source>
        <dbReference type="ARBA" id="ARBA00022737"/>
    </source>
</evidence>
<gene>
    <name evidence="5" type="ORF">HHUSO_G14272</name>
</gene>
<evidence type="ECO:0000256" key="1">
    <source>
        <dbReference type="ARBA" id="ARBA00022441"/>
    </source>
</evidence>
<name>A0ABR0ZDW4_HUSHU</name>
<dbReference type="SUPFAM" id="SSF117281">
    <property type="entry name" value="Kelch motif"/>
    <property type="match status" value="2"/>
</dbReference>
<dbReference type="InterPro" id="IPR015915">
    <property type="entry name" value="Kelch-typ_b-propeller"/>
</dbReference>
<dbReference type="Pfam" id="PF24681">
    <property type="entry name" value="Kelch_KLHDC2_KLHL20_DRC7"/>
    <property type="match status" value="2"/>
</dbReference>
<keyword evidence="4" id="KW-0732">Signal</keyword>
<dbReference type="Gene3D" id="2.120.10.80">
    <property type="entry name" value="Kelch-type beta propeller"/>
    <property type="match status" value="2"/>
</dbReference>
<dbReference type="PANTHER" id="PTHR46376">
    <property type="entry name" value="LEUCINE-ZIPPER-LIKE TRANSCRIPTIONAL REGULATOR 1"/>
    <property type="match status" value="1"/>
</dbReference>
<organism evidence="5 6">
    <name type="scientific">Huso huso</name>
    <name type="common">Beluga</name>
    <name type="synonym">Acipenser huso</name>
    <dbReference type="NCBI Taxonomy" id="61971"/>
    <lineage>
        <taxon>Eukaryota</taxon>
        <taxon>Metazoa</taxon>
        <taxon>Chordata</taxon>
        <taxon>Craniata</taxon>
        <taxon>Vertebrata</taxon>
        <taxon>Euteleostomi</taxon>
        <taxon>Actinopterygii</taxon>
        <taxon>Chondrostei</taxon>
        <taxon>Acipenseriformes</taxon>
        <taxon>Acipenseridae</taxon>
        <taxon>Huso</taxon>
    </lineage>
</organism>
<dbReference type="PANTHER" id="PTHR46376:SF1">
    <property type="entry name" value="LEUCINE-ZIPPER-LIKE TRANSCRIPTIONAL REGULATOR 1"/>
    <property type="match status" value="1"/>
</dbReference>
<evidence type="ECO:0000313" key="6">
    <source>
        <dbReference type="Proteomes" id="UP001369086"/>
    </source>
</evidence>
<accession>A0ABR0ZDW4</accession>
<dbReference type="InterPro" id="IPR051568">
    <property type="entry name" value="LZTR1/Attractin"/>
</dbReference>
<feature type="chain" id="PRO_5045240414" evidence="4">
    <location>
        <begin position="21"/>
        <end position="633"/>
    </location>
</feature>
<feature type="region of interest" description="Disordered" evidence="3">
    <location>
        <begin position="496"/>
        <end position="549"/>
    </location>
</feature>
<evidence type="ECO:0000313" key="5">
    <source>
        <dbReference type="EMBL" id="KAK6482914.1"/>
    </source>
</evidence>
<dbReference type="Proteomes" id="UP001369086">
    <property type="component" value="Unassembled WGS sequence"/>
</dbReference>
<feature type="signal peptide" evidence="4">
    <location>
        <begin position="1"/>
        <end position="20"/>
    </location>
</feature>
<keyword evidence="2" id="KW-0677">Repeat</keyword>
<comment type="caution">
    <text evidence="5">The sequence shown here is derived from an EMBL/GenBank/DDBJ whole genome shotgun (WGS) entry which is preliminary data.</text>
</comment>
<evidence type="ECO:0000256" key="4">
    <source>
        <dbReference type="SAM" id="SignalP"/>
    </source>
</evidence>
<keyword evidence="6" id="KW-1185">Reference proteome</keyword>
<proteinExistence type="predicted"/>
<feature type="region of interest" description="Disordered" evidence="3">
    <location>
        <begin position="596"/>
        <end position="633"/>
    </location>
</feature>
<dbReference type="EMBL" id="JAHFZB010000012">
    <property type="protein sequence ID" value="KAK6482914.1"/>
    <property type="molecule type" value="Genomic_DNA"/>
</dbReference>